<keyword evidence="3" id="KW-0378">Hydrolase</keyword>
<keyword evidence="1" id="KW-0479">Metal-binding</keyword>
<reference evidence="3 4" key="1">
    <citation type="journal article" date="2019" name="J Genomics">
        <title>The Draft Genome of a Hydrogen-producing Cyanobacterium, Arthrospira platensis NIES-46.</title>
        <authorList>
            <person name="Suzuki S."/>
            <person name="Yamaguchi H."/>
            <person name="Kawachi M."/>
        </authorList>
    </citation>
    <scope>NUCLEOTIDE SEQUENCE [LARGE SCALE GENOMIC DNA]</scope>
    <source>
        <strain evidence="3 4">NIES-46</strain>
    </source>
</reference>
<organism evidence="3 4">
    <name type="scientific">Limnospira platensis NIES-46</name>
    <dbReference type="NCBI Taxonomy" id="1236695"/>
    <lineage>
        <taxon>Bacteria</taxon>
        <taxon>Bacillati</taxon>
        <taxon>Cyanobacteriota</taxon>
        <taxon>Cyanophyceae</taxon>
        <taxon>Oscillatoriophycideae</taxon>
        <taxon>Oscillatoriales</taxon>
        <taxon>Sirenicapillariaceae</taxon>
        <taxon>Limnospira</taxon>
    </lineage>
</organism>
<dbReference type="Proteomes" id="UP000326169">
    <property type="component" value="Unassembled WGS sequence"/>
</dbReference>
<dbReference type="InterPro" id="IPR011234">
    <property type="entry name" value="Fumarylacetoacetase-like_C"/>
</dbReference>
<protein>
    <submittedName>
        <fullName evidence="3">Fumarylacetoacetate hydrolase family protein</fullName>
    </submittedName>
</protein>
<name>A0A5M3T4Q8_LIMPL</name>
<gene>
    <name evidence="3" type="ORF">NIES46_14650</name>
</gene>
<dbReference type="Pfam" id="PF01557">
    <property type="entry name" value="FAA_hydrolase"/>
    <property type="match status" value="1"/>
</dbReference>
<dbReference type="Gene3D" id="3.90.850.10">
    <property type="entry name" value="Fumarylacetoacetase-like, C-terminal domain"/>
    <property type="match status" value="1"/>
</dbReference>
<evidence type="ECO:0000313" key="4">
    <source>
        <dbReference type="Proteomes" id="UP000326169"/>
    </source>
</evidence>
<sequence length="302" mass="32617">MAEILTMKFLTLKNGQLGTLVDQTVVDLVKASQILDESLTTQTLLELVEAGDTATQAVGDLTEKAIAAKIACAPLTDTEIIAPFPHPKRNIFCLGKNYLDHAKEMLGRVDKDDQLPTQMIIFTKATTTAIGTGAIIPSYSHLTSKLDYEAELAIIIGKKGTNILPENAWDYVFGYTALNDISARDLQSDHRQWFRGKSLDGFAPMGPVVVHRSMMPSAENIEVCCWVNGEKRQQAKFDQVIFDVPAIISTLSAGLTLLPGDIIATGTPAGVGMGYNPPRFLTAGDEVVVEVTGVGKLINRVG</sequence>
<evidence type="ECO:0000313" key="3">
    <source>
        <dbReference type="EMBL" id="GCE93415.1"/>
    </source>
</evidence>
<dbReference type="PANTHER" id="PTHR11820">
    <property type="entry name" value="ACYLPYRUVASE"/>
    <property type="match status" value="1"/>
</dbReference>
<dbReference type="PANTHER" id="PTHR11820:SF7">
    <property type="entry name" value="ACYLPYRUVASE FAHD1, MITOCHONDRIAL"/>
    <property type="match status" value="1"/>
</dbReference>
<dbReference type="InterPro" id="IPR036663">
    <property type="entry name" value="Fumarylacetoacetase_C_sf"/>
</dbReference>
<evidence type="ECO:0000256" key="1">
    <source>
        <dbReference type="ARBA" id="ARBA00022723"/>
    </source>
</evidence>
<dbReference type="EMBL" id="BIMW01000073">
    <property type="protein sequence ID" value="GCE93415.1"/>
    <property type="molecule type" value="Genomic_DNA"/>
</dbReference>
<dbReference type="SUPFAM" id="SSF56529">
    <property type="entry name" value="FAH"/>
    <property type="match status" value="1"/>
</dbReference>
<keyword evidence="4" id="KW-1185">Reference proteome</keyword>
<feature type="domain" description="Fumarylacetoacetase-like C-terminal" evidence="2">
    <location>
        <begin position="91"/>
        <end position="301"/>
    </location>
</feature>
<dbReference type="GO" id="GO:0016787">
    <property type="term" value="F:hydrolase activity"/>
    <property type="evidence" value="ECO:0007669"/>
    <property type="project" value="UniProtKB-KW"/>
</dbReference>
<proteinExistence type="predicted"/>
<comment type="caution">
    <text evidence="3">The sequence shown here is derived from an EMBL/GenBank/DDBJ whole genome shotgun (WGS) entry which is preliminary data.</text>
</comment>
<accession>A0A5M3T4Q8</accession>
<evidence type="ECO:0000259" key="2">
    <source>
        <dbReference type="Pfam" id="PF01557"/>
    </source>
</evidence>